<dbReference type="EMBL" id="JACIIJ010000005">
    <property type="protein sequence ID" value="MBB6221762.1"/>
    <property type="molecule type" value="Genomic_DNA"/>
</dbReference>
<dbReference type="RefSeq" id="WP_184694485.1">
    <property type="nucleotide sequence ID" value="NZ_JACIIJ010000005.1"/>
</dbReference>
<proteinExistence type="predicted"/>
<evidence type="ECO:0000313" key="2">
    <source>
        <dbReference type="EMBL" id="MBB6221762.1"/>
    </source>
</evidence>
<sequence>MNQVQQYIHDIVHDKVSDIINLVDGNGASIGRLVPLTVKHLDDDGIIGKLTDWRNANMSFFLTHFTATIERTRNWLANVVFRNPTQLMFLIYSSDQLIGHFGFKDLTDHDVLLDNAMRGERGGHPKLLQVAGRALIDWLFEKTDVETVYGYVLTTNAAAIMLNRAMGFGLWEKYPLNKSVNNGEARWDMGEKGEGSNDNLYCYRVEVVRSGS</sequence>
<keyword evidence="2" id="KW-0808">Transferase</keyword>
<dbReference type="Pfam" id="PF13302">
    <property type="entry name" value="Acetyltransf_3"/>
    <property type="match status" value="1"/>
</dbReference>
<dbReference type="SUPFAM" id="SSF55729">
    <property type="entry name" value="Acyl-CoA N-acyltransferases (Nat)"/>
    <property type="match status" value="1"/>
</dbReference>
<comment type="caution">
    <text evidence="2">The sequence shown here is derived from an EMBL/GenBank/DDBJ whole genome shotgun (WGS) entry which is preliminary data.</text>
</comment>
<accession>A0A7W9ZS16</accession>
<organism evidence="2 3">
    <name type="scientific">Rhizobium leguminosarum</name>
    <dbReference type="NCBI Taxonomy" id="384"/>
    <lineage>
        <taxon>Bacteria</taxon>
        <taxon>Pseudomonadati</taxon>
        <taxon>Pseudomonadota</taxon>
        <taxon>Alphaproteobacteria</taxon>
        <taxon>Hyphomicrobiales</taxon>
        <taxon>Rhizobiaceae</taxon>
        <taxon>Rhizobium/Agrobacterium group</taxon>
        <taxon>Rhizobium</taxon>
    </lineage>
</organism>
<gene>
    <name evidence="2" type="ORF">GGE66_002735</name>
</gene>
<dbReference type="InterPro" id="IPR000182">
    <property type="entry name" value="GNAT_dom"/>
</dbReference>
<evidence type="ECO:0000313" key="3">
    <source>
        <dbReference type="Proteomes" id="UP000517187"/>
    </source>
</evidence>
<dbReference type="Gene3D" id="3.40.630.30">
    <property type="match status" value="1"/>
</dbReference>
<dbReference type="Proteomes" id="UP000517187">
    <property type="component" value="Unassembled WGS sequence"/>
</dbReference>
<reference evidence="2 3" key="1">
    <citation type="submission" date="2020-08" db="EMBL/GenBank/DDBJ databases">
        <title>Genomic Encyclopedia of Type Strains, Phase IV (KMG-V): Genome sequencing to study the core and pangenomes of soil and plant-associated prokaryotes.</title>
        <authorList>
            <person name="Whitman W."/>
        </authorList>
    </citation>
    <scope>NUCLEOTIDE SEQUENCE [LARGE SCALE GENOMIC DNA]</scope>
    <source>
        <strain evidence="2 3">SEMIA 4011</strain>
    </source>
</reference>
<name>A0A7W9ZS16_RHILE</name>
<protein>
    <submittedName>
        <fullName evidence="2">RimJ/RimL family protein N-acetyltransferase</fullName>
    </submittedName>
</protein>
<evidence type="ECO:0000259" key="1">
    <source>
        <dbReference type="Pfam" id="PF13302"/>
    </source>
</evidence>
<dbReference type="InterPro" id="IPR016181">
    <property type="entry name" value="Acyl_CoA_acyltransferase"/>
</dbReference>
<dbReference type="GO" id="GO:0016747">
    <property type="term" value="F:acyltransferase activity, transferring groups other than amino-acyl groups"/>
    <property type="evidence" value="ECO:0007669"/>
    <property type="project" value="InterPro"/>
</dbReference>
<dbReference type="AlphaFoldDB" id="A0A7W9ZS16"/>
<feature type="domain" description="N-acetyltransferase" evidence="1">
    <location>
        <begin position="50"/>
        <end position="168"/>
    </location>
</feature>